<dbReference type="SMART" id="SM00993">
    <property type="entry name" value="YL1_C"/>
    <property type="match status" value="1"/>
</dbReference>
<dbReference type="AlphaFoldDB" id="A0A8J5QL29"/>
<sequence length="854" mass="98253">MDSDSLVATRARRPNAGSRLKQLIELEEQGNEQQQQLQFIDDDDENVNLLFQEDGEDDEEFIDEDIDNANLIGIDESEEEEEEEDEEEDGSRKRVHEDNEDEEDEGMMINSDENLSDSEISASDSDESEGEKELQRQEKKKRRKLKQSLIPAIKKAKPSPSITITTKDKTKLKRRSALITSQSLLMSERRSSSRSAAVENKQALIEKLKESEERRAHFTPIVRKKHVELTQEQRLAEAVETERLNIEALNRFREQEVVKKERQRQLLLAKRVKLHNVIRFVSKETFISPIEEVLEARKDFEKSLKGKRKFGRKKKDVEDGGQEDPKIRIPFDINYDLPFQKEELEKQRKIQEEEEKLRQIEEERIRQEEERQKAEESLKVEQENENEVETIDGENAPRSQEESNEESANESKDSAEGEQETSINGDADSIDKQTPLEKSDDIHEDNKSDDILVDNDISKDMQIEEDEGETALTNKEQTEETLAALEKDEEPDVSENAQQENKIEGDSILENNDSSKRVEMEDIQHTAEVQSGSNMDVDQEIETKDDQQESQDQSIDSLKPDEEPPLDPIKVENDETETATSVKVEEVPNEIKEEKHVKFADEIDDSMSIEPTPISPETTPTPILKIDQQQQEEEDQKSKEIFEGPPQKVWKNTIYLLDFDEDRREFRLNNSTNLKRLLFGKQSLLPAMRRFKDGKTILHIGKTENPYARAQQQSPPEDDVLFEPVTNISESSAIFDELKRLPKLGVKQDTIQEISDTEQQESHEIVLKTQPPSGLYLPNNNRKPCMISGTEVKYFDPTTGIPYSSVQAYRLVKLIEGGKIPWISMSHDEVGEIELYAGNREGVRHAKGVPEGFE</sequence>
<comment type="similarity">
    <text evidence="1">Belongs to the VPS72/YL1 family.</text>
</comment>
<proteinExistence type="inferred from homology"/>
<accession>A0A8J5QL29</accession>
<dbReference type="GO" id="GO:0005634">
    <property type="term" value="C:nucleus"/>
    <property type="evidence" value="ECO:0007669"/>
    <property type="project" value="TreeGrafter"/>
</dbReference>
<dbReference type="InterPro" id="IPR046757">
    <property type="entry name" value="YL1_N"/>
</dbReference>
<evidence type="ECO:0000313" key="4">
    <source>
        <dbReference type="EMBL" id="KAG7660475.1"/>
    </source>
</evidence>
<dbReference type="Proteomes" id="UP000694255">
    <property type="component" value="Unassembled WGS sequence"/>
</dbReference>
<feature type="region of interest" description="Disordered" evidence="2">
    <location>
        <begin position="53"/>
        <end position="162"/>
    </location>
</feature>
<dbReference type="InterPro" id="IPR013272">
    <property type="entry name" value="Vps72/YL1_C"/>
</dbReference>
<dbReference type="Pfam" id="PF05764">
    <property type="entry name" value="YL1"/>
    <property type="match status" value="2"/>
</dbReference>
<feature type="compositionally biased region" description="Acidic residues" evidence="2">
    <location>
        <begin position="53"/>
        <end position="67"/>
    </location>
</feature>
<dbReference type="PANTHER" id="PTHR13275">
    <property type="entry name" value="YL-1 PROTEIN TRANSCRIPTION FACTOR-LIKE 1"/>
    <property type="match status" value="1"/>
</dbReference>
<organism evidence="4 5">
    <name type="scientific">[Candida] subhashii</name>
    <dbReference type="NCBI Taxonomy" id="561895"/>
    <lineage>
        <taxon>Eukaryota</taxon>
        <taxon>Fungi</taxon>
        <taxon>Dikarya</taxon>
        <taxon>Ascomycota</taxon>
        <taxon>Saccharomycotina</taxon>
        <taxon>Pichiomycetes</taxon>
        <taxon>Debaryomycetaceae</taxon>
        <taxon>Spathaspora</taxon>
    </lineage>
</organism>
<feature type="region of interest" description="Disordered" evidence="2">
    <location>
        <begin position="311"/>
        <end position="332"/>
    </location>
</feature>
<feature type="compositionally biased region" description="Basic and acidic residues" evidence="2">
    <location>
        <begin position="513"/>
        <end position="525"/>
    </location>
</feature>
<dbReference type="GeneID" id="73472812"/>
<evidence type="ECO:0000259" key="3">
    <source>
        <dbReference type="SMART" id="SM00993"/>
    </source>
</evidence>
<feature type="compositionally biased region" description="Acidic residues" evidence="2">
    <location>
        <begin position="75"/>
        <end position="89"/>
    </location>
</feature>
<reference evidence="4 5" key="1">
    <citation type="journal article" date="2021" name="DNA Res.">
        <title>Genome analysis of Candida subhashii reveals its hybrid nature and dual mitochondrial genome conformations.</title>
        <authorList>
            <person name="Mixao V."/>
            <person name="Hegedusova E."/>
            <person name="Saus E."/>
            <person name="Pryszcz L.P."/>
            <person name="Cillingova A."/>
            <person name="Nosek J."/>
            <person name="Gabaldon T."/>
        </authorList>
    </citation>
    <scope>NUCLEOTIDE SEQUENCE [LARGE SCALE GENOMIC DNA]</scope>
    <source>
        <strain evidence="4 5">CBS 10753</strain>
    </source>
</reference>
<feature type="compositionally biased region" description="Polar residues" evidence="2">
    <location>
        <begin position="527"/>
        <end position="536"/>
    </location>
</feature>
<comment type="caution">
    <text evidence="4">The sequence shown here is derived from an EMBL/GenBank/DDBJ whole genome shotgun (WGS) entry which is preliminary data.</text>
</comment>
<dbReference type="OrthoDB" id="49520at2759"/>
<feature type="region of interest" description="Disordered" evidence="2">
    <location>
        <begin position="361"/>
        <end position="621"/>
    </location>
</feature>
<feature type="compositionally biased region" description="Basic and acidic residues" evidence="2">
    <location>
        <begin position="361"/>
        <end position="382"/>
    </location>
</feature>
<dbReference type="PANTHER" id="PTHR13275:SF4">
    <property type="entry name" value="VACUOLAR PROTEIN SORTING-ASSOCIATED PROTEIN 72 HOMOLOG"/>
    <property type="match status" value="1"/>
</dbReference>
<protein>
    <recommendedName>
        <fullName evidence="3">Vps72/YL1 C-terminal domain-containing protein</fullName>
    </recommendedName>
</protein>
<feature type="compositionally biased region" description="Low complexity" evidence="2">
    <location>
        <begin position="608"/>
        <end position="621"/>
    </location>
</feature>
<gene>
    <name evidence="4" type="ORF">J8A68_006013</name>
</gene>
<evidence type="ECO:0000313" key="5">
    <source>
        <dbReference type="Proteomes" id="UP000694255"/>
    </source>
</evidence>
<dbReference type="RefSeq" id="XP_049260709.1">
    <property type="nucleotide sequence ID" value="XM_049410142.1"/>
</dbReference>
<keyword evidence="5" id="KW-1185">Reference proteome</keyword>
<evidence type="ECO:0000256" key="1">
    <source>
        <dbReference type="ARBA" id="ARBA00006832"/>
    </source>
</evidence>
<feature type="compositionally biased region" description="Acidic residues" evidence="2">
    <location>
        <begin position="383"/>
        <end position="392"/>
    </location>
</feature>
<feature type="compositionally biased region" description="Basic and acidic residues" evidence="2">
    <location>
        <begin position="315"/>
        <end position="329"/>
    </location>
</feature>
<name>A0A8J5QL29_9ASCO</name>
<evidence type="ECO:0000256" key="2">
    <source>
        <dbReference type="SAM" id="MobiDB-lite"/>
    </source>
</evidence>
<feature type="domain" description="Vps72/YL1 C-terminal" evidence="3">
    <location>
        <begin position="783"/>
        <end position="812"/>
    </location>
</feature>
<dbReference type="EMBL" id="JAGSYN010000295">
    <property type="protein sequence ID" value="KAG7660475.1"/>
    <property type="molecule type" value="Genomic_DNA"/>
</dbReference>
<feature type="compositionally biased region" description="Basic and acidic residues" evidence="2">
    <location>
        <begin position="583"/>
        <end position="601"/>
    </location>
</feature>
<dbReference type="Pfam" id="PF08265">
    <property type="entry name" value="YL1_C"/>
    <property type="match status" value="1"/>
</dbReference>
<feature type="compositionally biased region" description="Basic and acidic residues" evidence="2">
    <location>
        <begin position="429"/>
        <end position="462"/>
    </location>
</feature>